<evidence type="ECO:0000313" key="4">
    <source>
        <dbReference type="EMBL" id="KAA0185180.1"/>
    </source>
</evidence>
<dbReference type="Pfam" id="PF01833">
    <property type="entry name" value="TIG"/>
    <property type="match status" value="5"/>
</dbReference>
<dbReference type="InterPro" id="IPR019316">
    <property type="entry name" value="G8_domain"/>
</dbReference>
<dbReference type="Proteomes" id="UP000728185">
    <property type="component" value="Unassembled WGS sequence"/>
</dbReference>
<dbReference type="Pfam" id="PF10162">
    <property type="entry name" value="G8"/>
    <property type="match status" value="2"/>
</dbReference>
<dbReference type="SMART" id="SM01225">
    <property type="entry name" value="G8"/>
    <property type="match status" value="2"/>
</dbReference>
<dbReference type="CDD" id="cd00603">
    <property type="entry name" value="IPT_PCSR"/>
    <property type="match status" value="4"/>
</dbReference>
<reference evidence="4" key="1">
    <citation type="submission" date="2019-05" db="EMBL/GenBank/DDBJ databases">
        <title>Annotation for the trematode Fasciolopsis buski.</title>
        <authorList>
            <person name="Choi Y.-J."/>
        </authorList>
    </citation>
    <scope>NUCLEOTIDE SEQUENCE</scope>
    <source>
        <strain evidence="4">HT</strain>
        <tissue evidence="4">Whole worm</tissue>
    </source>
</reference>
<dbReference type="PROSITE" id="PS51484">
    <property type="entry name" value="G8"/>
    <property type="match status" value="2"/>
</dbReference>
<comment type="caution">
    <text evidence="4">The sequence shown here is derived from an EMBL/GenBank/DDBJ whole genome shotgun (WGS) entry which is preliminary data.</text>
</comment>
<keyword evidence="1" id="KW-0732">Signal</keyword>
<keyword evidence="2" id="KW-0325">Glycoprotein</keyword>
<evidence type="ECO:0000313" key="5">
    <source>
        <dbReference type="Proteomes" id="UP000728185"/>
    </source>
</evidence>
<feature type="domain" description="G8" evidence="3">
    <location>
        <begin position="1709"/>
        <end position="1830"/>
    </location>
</feature>
<feature type="non-terminal residue" evidence="4">
    <location>
        <position position="1"/>
    </location>
</feature>
<accession>A0A8E0VFK6</accession>
<dbReference type="InterPro" id="IPR014756">
    <property type="entry name" value="Ig_E-set"/>
</dbReference>
<name>A0A8E0VFK6_9TREM</name>
<dbReference type="OrthoDB" id="120976at2759"/>
<dbReference type="EMBL" id="LUCM01010647">
    <property type="protein sequence ID" value="KAA0185180.1"/>
    <property type="molecule type" value="Genomic_DNA"/>
</dbReference>
<sequence>MTDVGRLGYTYCDTPQGKLAGVLMRFRVTRVRTVLKWDTGQSVDVCPMVYALSPQTVGSEGGQTITIFGCGFAYNYFDLQSDGLTGANQVNLTSRWQTLKTEMVDESPGMLRFTVPRGYPGVYNVVIAVNGKSLAADQCNSSLCTITLDDSINPIISSFEPKYGPSGTIVTLNGRLFASRFTSTTDASAAGKPQGIIRYGLGPAQDGSDNGYVKCRLGGNTIGDRGTLWENWSGLSASTVDSLAALDLINPPAGASNNNAVSWEAKYTGSSLNTGTVYRMHSIFIPPRDSQYQFEFSSSSQSALLGSLISKSPVYIPLNSGLSDPISLKQDQFFELDLRVYSKSDNVDFQMCVRLFNTTVSSDQLPISKAERQVISISAPYTEEKQVKNAYMSLRQTVCPSRLINLTRELYLFAEDFEDYQSDARSATVPAFCGYYSLHMPYWFNFPTIIDVVRYPNLCFAVLGKVSNNIQLNYNARGLTTRVDNAVYTSALNMSYAPDNTWRFICVNVLNILQQGLDKQLTMFQLKGFQVLPDKNYWDTKSDYYIDSISVGSQPISDDHRAFPFGLDSAGVIKRAFEAHPLIANVTVSVVGTCSDRKINIDFTSNGGDQPMLAVYDSSGVLGDNVTINIQEVIKGYLQLCPIPGDMLAKVESKPQLRLYINNISTVCGTSCVLKFNDALKPKITGSSNAGTTTYVLSVTGSGFNVTSPAYNSLYWLKDDGSFAESVYATVVNSVHLEFYSTTNTKVKAGTQSAQVYVQDIGFSDVFSVNLGSASASITSFTPTQTSLGGQVQISVVGSGFTSAFKVSVGSVDCTSYMYYSQTQMTFTAPSQKKPGTYPIWLWVGTLGRTVTKVALTYVFSLTKVSEQQGSWMGGKILQLDGAGFTSSTQILLRSTNDSNYSCLGPRQAVCEVIKLTGVQIQCHLKSLSRVYKITNNGTHQSRFSLDFPNPGNYFYGSGTDYVMVGFIKVLPFKDCLAEFVVTTGKSEADHNQVISPSLSPPLLKCPGPITCATLTSSSLMNTRHTFVFRGCLTPIASGSVPQSVSVDSTITLRSPNLANCLNMVKLTVGTATSNLLSGDNLTNSTHLSFQIGETNAVAAAVPAFASIALELVHQEMGAAMAVNADDSLIRSVFLIPQISASNVVQTGSILGLGFLNVLGVGFKTDRSDYLKVTLGAKPYGCRVVNAGPGIIQCIIDSIQPNELSSTSPTEAIINVTMYNNWTQQWLPARCVSAPNCLYVFDIRQTPILTSVYPQQVSGFPVTLYVDGINMFYTTEPNSYLYIIVEGIYCWLASVLVDGQRFSCNLERPLPYGNHTVLAINLIRGAATDPNSSGVLSLPNVVSLSPQMGSFAGGQYVCLSGNGLDAANIEIVFGDAVCTIDTSATRTTDHLCCSVPMCALPLFGRSTLVDVFARIPNIFTSASLKNAYNYSLDYTPAISGATIDVIGDSNGYPISRVTISGKQLTVKTGLAVSITLGKTVTCKLYSQADTQVVCTTSELKTGNYSVNVLNNDWGLALTSTFLTVDLVFSYFSPDTSGLLGGQLAAAIGSGIDTVNSYVTICGHPCLPYSGTSKFLLCTVPNSGSSKDVACEVVLSVNDTSGSNVTVRTPSAYTYLNSNTPTVTKIYPLFGATGGQTTVTIQGTLLDVSPTVIMGGTYCQIKSANVTTIICITNPHYPAENVAIDVFIWGKGRAIQNNMYYFVDYWSNPFTWSNKPLPVEGDVVVISAKLQVMLDQNTPILNTLVIDGGLLFFDPTQNVELKAKYIVIMNNGKLQVGTNDAPYTTRGVITLYGRLYEKELALFGNKVLAVRNGTLDLHGKPRAFTWTRLAATAEVGSKILVLTDPVDWQIGERIVITSTGGNSSQRENEEHEIARLFAKQTCYQGSQFDQIGISQFGGHVFIGGAATDSNSTRVFISYTEFTYMGQAYHYGRHPINFQHNGHMIGSYVRGCSFHTTFNRAVNIKNSHDLLIEYNVAYDVMGDGLSLQSGVEQGHVIQYNLFVYIKKTNSLPSEDVEPAAFWISHPNNTVRQNVAAGGTNFGFRYRFPQNPSGPSSASTPCPRNGYVSGYEDNLIKLGDKCSSRGMILPSSPGLRIEGMNALNFVGPTCSAFSGFATAGRCNQLCGGFEYSIRNISWTNTDNRAEFRWTSDFLLRDEDSSLVAGIYGLSPMDGALIMPYASHLPVTKCGPAADGAGDLGSSFGQGAVPGVRCLPEVTAIRYAVGNVAPNVTIGNNMLVTLINGKTQEVPYLAGGLIKPGGWMINLVNSYTFEVGWRGLSSFTNLSYVAYMQNFRLIIPKDVWLVLDTSVTIYLKTILIEGTLEIISGSADNPMNYDISFNQILIYGGYLVAGSMLEQPLINANLKMTFMGSHDDIDAFSNIPGPKIGPKAIANYGQLIMHADRKIPTWTRLAQTALAGSNRLILIAQVNNWRPGDRIVVATTSKDNLQSEVHIIRDISLDRRTITLNEQLQYNHL</sequence>
<dbReference type="Gene3D" id="2.60.40.10">
    <property type="entry name" value="Immunoglobulins"/>
    <property type="match status" value="4"/>
</dbReference>
<dbReference type="Pfam" id="PF24606">
    <property type="entry name" value="CEMIP_beta-hel"/>
    <property type="match status" value="1"/>
</dbReference>
<dbReference type="InterPro" id="IPR055401">
    <property type="entry name" value="CEMIP_beta-hel_dom"/>
</dbReference>
<dbReference type="PANTHER" id="PTHR46769:SF2">
    <property type="entry name" value="FIBROCYSTIN-L ISOFORM 2 PRECURSOR-RELATED"/>
    <property type="match status" value="1"/>
</dbReference>
<proteinExistence type="predicted"/>
<organism evidence="4 5">
    <name type="scientific">Fasciolopsis buskii</name>
    <dbReference type="NCBI Taxonomy" id="27845"/>
    <lineage>
        <taxon>Eukaryota</taxon>
        <taxon>Metazoa</taxon>
        <taxon>Spiralia</taxon>
        <taxon>Lophotrochozoa</taxon>
        <taxon>Platyhelminthes</taxon>
        <taxon>Trematoda</taxon>
        <taxon>Digenea</taxon>
        <taxon>Plagiorchiida</taxon>
        <taxon>Echinostomata</taxon>
        <taxon>Echinostomatoidea</taxon>
        <taxon>Fasciolidae</taxon>
        <taxon>Fasciolopsis</taxon>
    </lineage>
</organism>
<evidence type="ECO:0000256" key="1">
    <source>
        <dbReference type="ARBA" id="ARBA00022729"/>
    </source>
</evidence>
<dbReference type="InterPro" id="IPR013783">
    <property type="entry name" value="Ig-like_fold"/>
</dbReference>
<dbReference type="InterPro" id="IPR052387">
    <property type="entry name" value="Fibrocystin"/>
</dbReference>
<evidence type="ECO:0000259" key="3">
    <source>
        <dbReference type="PROSITE" id="PS51484"/>
    </source>
</evidence>
<dbReference type="PANTHER" id="PTHR46769">
    <property type="entry name" value="POLYCYSTIC KIDNEY AND HEPATIC DISEASE 1 (AUTOSOMAL RECESSIVE)-LIKE 1"/>
    <property type="match status" value="1"/>
</dbReference>
<protein>
    <recommendedName>
        <fullName evidence="3">G8 domain-containing protein</fullName>
    </recommendedName>
</protein>
<dbReference type="InterPro" id="IPR002909">
    <property type="entry name" value="IPT_dom"/>
</dbReference>
<dbReference type="SMART" id="SM00429">
    <property type="entry name" value="IPT"/>
    <property type="match status" value="5"/>
</dbReference>
<dbReference type="SUPFAM" id="SSF81296">
    <property type="entry name" value="E set domains"/>
    <property type="match status" value="4"/>
</dbReference>
<feature type="domain" description="G8" evidence="3">
    <location>
        <begin position="2271"/>
        <end position="2411"/>
    </location>
</feature>
<evidence type="ECO:0000256" key="2">
    <source>
        <dbReference type="ARBA" id="ARBA00023180"/>
    </source>
</evidence>
<gene>
    <name evidence="4" type="ORF">FBUS_11816</name>
</gene>
<keyword evidence="5" id="KW-1185">Reference proteome</keyword>